<organism evidence="2 3">
    <name type="scientific">Pythium oligandrum</name>
    <name type="common">Mycoparasitic fungus</name>
    <dbReference type="NCBI Taxonomy" id="41045"/>
    <lineage>
        <taxon>Eukaryota</taxon>
        <taxon>Sar</taxon>
        <taxon>Stramenopiles</taxon>
        <taxon>Oomycota</taxon>
        <taxon>Peronosporomycetes</taxon>
        <taxon>Pythiales</taxon>
        <taxon>Pythiaceae</taxon>
        <taxon>Pythium</taxon>
    </lineage>
</organism>
<keyword evidence="3" id="KW-1185">Reference proteome</keyword>
<reference evidence="2" key="1">
    <citation type="submission" date="2019-03" db="EMBL/GenBank/DDBJ databases">
        <title>Long read genome sequence of the mycoparasitic Pythium oligandrum ATCC 38472 isolated from sugarbeet rhizosphere.</title>
        <authorList>
            <person name="Gaulin E."/>
        </authorList>
    </citation>
    <scope>NUCLEOTIDE SEQUENCE</scope>
    <source>
        <strain evidence="2">ATCC 38472_TT</strain>
    </source>
</reference>
<proteinExistence type="predicted"/>
<feature type="transmembrane region" description="Helical" evidence="1">
    <location>
        <begin position="321"/>
        <end position="339"/>
    </location>
</feature>
<dbReference type="EMBL" id="SPLM01000036">
    <property type="protein sequence ID" value="TMW66149.1"/>
    <property type="molecule type" value="Genomic_DNA"/>
</dbReference>
<feature type="transmembrane region" description="Helical" evidence="1">
    <location>
        <begin position="351"/>
        <end position="373"/>
    </location>
</feature>
<feature type="transmembrane region" description="Helical" evidence="1">
    <location>
        <begin position="528"/>
        <end position="551"/>
    </location>
</feature>
<keyword evidence="1" id="KW-1133">Transmembrane helix</keyword>
<keyword evidence="1" id="KW-0472">Membrane</keyword>
<comment type="caution">
    <text evidence="2">The sequence shown here is derived from an EMBL/GenBank/DDBJ whole genome shotgun (WGS) entry which is preliminary data.</text>
</comment>
<gene>
    <name evidence="2" type="ORF">Poli38472_003914</name>
</gene>
<sequence length="697" mass="77562">MPCTVNDDASAQIAAPIGNGAQFGSPVKGNKAGGKYSKKKDKFQWRLILHLLHRFLVFAAAWRCILVSFASVSASVGLLRNYVVPPHDGGTLYFPMVMGYAGSGSLRESPLVAVALGNSTQPRNDTIYLSATGFTSESCVLSGAQVIISSNEFLRSVFTEIVEGTSYHLQQLSDVELIAPIVDCTYVNTGDSGAAGARLVFLVRQKANHDLVSMLIVSMSNQQYSIPAQAETGPAAVGTLQIFSDMRETGLKTNFIVSIGYPMEPFAFRAYEYVNQSVDGQWNLRNIPASTSELPKLLVTSLREGLYLKAPSEQANVNNMIWYLPSIPIEAIAVWHFIATPSLRDTWAWVHGVHIFIGVRVLMSLLILCLAVYQNLRARKLWVGDAFVSLSSSQIVNAVAVLISWYMNEFWGLHEFCFNTSYTSLGLPPRTTYEDIMRADFLTIFLGACGIIGSLFRERIDPLLAMICFEIGYGYRMKILMKIPKLLLAVQISGYFIFIQNARPRIEGQENISPMLVQGEHPIDTKNIPLIIACLVPIFLTLAIVIAYAIFRKIYRYFYPERLHVQRNTTGTARSENEDAFLSQKRVLTLFEVATGAELENRFGLVCDYETCIFIKGMKFASADGIYSNGFVIANKKYLVSADDIWTILAMKIISRRFANVYVYEVNGRTVQPTARLVYPHTLTLTDLVNLNVNVLS</sequence>
<dbReference type="OrthoDB" id="165008at2759"/>
<dbReference type="Proteomes" id="UP000794436">
    <property type="component" value="Unassembled WGS sequence"/>
</dbReference>
<protein>
    <submittedName>
        <fullName evidence="2">Uncharacterized protein</fullName>
    </submittedName>
</protein>
<feature type="transmembrane region" description="Helical" evidence="1">
    <location>
        <begin position="436"/>
        <end position="456"/>
    </location>
</feature>
<evidence type="ECO:0000313" key="3">
    <source>
        <dbReference type="Proteomes" id="UP000794436"/>
    </source>
</evidence>
<feature type="transmembrane region" description="Helical" evidence="1">
    <location>
        <begin position="55"/>
        <end position="79"/>
    </location>
</feature>
<evidence type="ECO:0000256" key="1">
    <source>
        <dbReference type="SAM" id="Phobius"/>
    </source>
</evidence>
<name>A0A8K1FMC9_PYTOL</name>
<accession>A0A8K1FMC9</accession>
<evidence type="ECO:0000313" key="2">
    <source>
        <dbReference type="EMBL" id="TMW66149.1"/>
    </source>
</evidence>
<dbReference type="AlphaFoldDB" id="A0A8K1FMC9"/>
<keyword evidence="1" id="KW-0812">Transmembrane</keyword>
<feature type="transmembrane region" description="Helical" evidence="1">
    <location>
        <begin position="486"/>
        <end position="503"/>
    </location>
</feature>
<feature type="transmembrane region" description="Helical" evidence="1">
    <location>
        <begin position="385"/>
        <end position="406"/>
    </location>
</feature>